<organism evidence="2 3">
    <name type="scientific">Chloropicon primus</name>
    <dbReference type="NCBI Taxonomy" id="1764295"/>
    <lineage>
        <taxon>Eukaryota</taxon>
        <taxon>Viridiplantae</taxon>
        <taxon>Chlorophyta</taxon>
        <taxon>Chloropicophyceae</taxon>
        <taxon>Chloropicales</taxon>
        <taxon>Chloropicaceae</taxon>
        <taxon>Chloropicon</taxon>
    </lineage>
</organism>
<dbReference type="InterPro" id="IPR029033">
    <property type="entry name" value="His_PPase_superfam"/>
</dbReference>
<dbReference type="GO" id="GO:0005829">
    <property type="term" value="C:cytosol"/>
    <property type="evidence" value="ECO:0007669"/>
    <property type="project" value="TreeGrafter"/>
</dbReference>
<evidence type="ECO:0000313" key="2">
    <source>
        <dbReference type="EMBL" id="QDZ19363.1"/>
    </source>
</evidence>
<dbReference type="GO" id="GO:0016791">
    <property type="term" value="F:phosphatase activity"/>
    <property type="evidence" value="ECO:0007669"/>
    <property type="project" value="TreeGrafter"/>
</dbReference>
<keyword evidence="1" id="KW-0732">Signal</keyword>
<name>A0A5B8MG12_9CHLO</name>
<reference evidence="2 3" key="1">
    <citation type="submission" date="2018-07" db="EMBL/GenBank/DDBJ databases">
        <title>The complete nuclear genome of the prasinophyte Chloropicon primus (CCMP1205).</title>
        <authorList>
            <person name="Pombert J.-F."/>
            <person name="Otis C."/>
            <person name="Turmel M."/>
            <person name="Lemieux C."/>
        </authorList>
    </citation>
    <scope>NUCLEOTIDE SEQUENCE [LARGE SCALE GENOMIC DNA]</scope>
    <source>
        <strain evidence="2 3">CCMP1205</strain>
    </source>
</reference>
<sequence>MLPVLVVLVATWALVWVFAFGPKGLKCAAARRVVDMQFTWFAAVWYLFHSKDKSFSLKEVKDAVHTDLKDPELKTKTIVFIRHGESCWNEMFNRGFGPGFVLRVLKGLLSELYKMTLADSVFIDSPLGVRGEKEALDICRYLRSQSAQETTRTLPPQSALAKSLAFAQDLYNGGKEGTRVVSSNLRRSMNTVVIALQDRLFRNGEKVQVLSSLQEISSNVDTISLSTAGGVQPNLGGHMSALDAEKVFDAELNKGNKKPASRGSERIREFVKWIFKQDEGKIIVSGHSLYFRWFFRMHLPHGLQHISKNKKIANGGVVAFELVQDSKGSVMILPGSITSVYLGFAK</sequence>
<dbReference type="PANTHER" id="PTHR48100">
    <property type="entry name" value="BROAD-SPECIFICITY PHOSPHATASE YOR283W-RELATED"/>
    <property type="match status" value="1"/>
</dbReference>
<feature type="signal peptide" evidence="1">
    <location>
        <begin position="1"/>
        <end position="19"/>
    </location>
</feature>
<evidence type="ECO:0008006" key="4">
    <source>
        <dbReference type="Google" id="ProtNLM"/>
    </source>
</evidence>
<dbReference type="OrthoDB" id="496981at2759"/>
<dbReference type="InterPro" id="IPR050275">
    <property type="entry name" value="PGM_Phosphatase"/>
</dbReference>
<dbReference type="EMBL" id="CP031035">
    <property type="protein sequence ID" value="QDZ19363.1"/>
    <property type="molecule type" value="Genomic_DNA"/>
</dbReference>
<keyword evidence="3" id="KW-1185">Reference proteome</keyword>
<dbReference type="AlphaFoldDB" id="A0A5B8MG12"/>
<evidence type="ECO:0000313" key="3">
    <source>
        <dbReference type="Proteomes" id="UP000316726"/>
    </source>
</evidence>
<feature type="chain" id="PRO_5022992309" description="Phosphoglycerate mutase" evidence="1">
    <location>
        <begin position="20"/>
        <end position="346"/>
    </location>
</feature>
<protein>
    <recommendedName>
        <fullName evidence="4">Phosphoglycerate mutase</fullName>
    </recommendedName>
</protein>
<accession>A0A5B8MG12</accession>
<dbReference type="Proteomes" id="UP000316726">
    <property type="component" value="Chromosome 2"/>
</dbReference>
<evidence type="ECO:0000256" key="1">
    <source>
        <dbReference type="SAM" id="SignalP"/>
    </source>
</evidence>
<gene>
    <name evidence="2" type="ORF">A3770_02p18810</name>
</gene>
<dbReference type="Gene3D" id="3.40.50.1240">
    <property type="entry name" value="Phosphoglycerate mutase-like"/>
    <property type="match status" value="1"/>
</dbReference>
<dbReference type="PANTHER" id="PTHR48100:SF33">
    <property type="entry name" value="PEPTIDASE S54 RHOMBOID DOMAIN-CONTAINING PROTEIN"/>
    <property type="match status" value="1"/>
</dbReference>
<dbReference type="SUPFAM" id="SSF53254">
    <property type="entry name" value="Phosphoglycerate mutase-like"/>
    <property type="match status" value="1"/>
</dbReference>
<proteinExistence type="predicted"/>